<keyword evidence="2" id="KW-0489">Methyltransferase</keyword>
<sequence length="233" mass="25503">MKATPWQRLGAALYDRVLAEGERRTMSRLREEVLSSARGDVLEVGAGTGLNLGHYPTGLRRLVLTEPVSPMADRLRRRADDHAAVEVVQAAAEQLPFENASFDTVVSTLVLCTVHNVEASLSEVARVLKPGGRLLFIEHVRAADETLARRQARWAGAWSAFAMGCRCDRDTLGSIRAQFDVGEHSTAAWHGMPSIVRPLVLGVAVPSRELRHGSWDHHVSQHLSQHAAATLQA</sequence>
<dbReference type="PANTHER" id="PTHR45036:SF1">
    <property type="entry name" value="METHYLTRANSFERASE LIKE 7A"/>
    <property type="match status" value="1"/>
</dbReference>
<organism evidence="2 3">
    <name type="scientific">Nocardioides agariphilus</name>
    <dbReference type="NCBI Taxonomy" id="433664"/>
    <lineage>
        <taxon>Bacteria</taxon>
        <taxon>Bacillati</taxon>
        <taxon>Actinomycetota</taxon>
        <taxon>Actinomycetes</taxon>
        <taxon>Propionibacteriales</taxon>
        <taxon>Nocardioidaceae</taxon>
        <taxon>Nocardioides</taxon>
    </lineage>
</organism>
<dbReference type="InterPro" id="IPR013216">
    <property type="entry name" value="Methyltransf_11"/>
</dbReference>
<dbReference type="InterPro" id="IPR029063">
    <property type="entry name" value="SAM-dependent_MTases_sf"/>
</dbReference>
<keyword evidence="3" id="KW-1185">Reference proteome</keyword>
<dbReference type="PANTHER" id="PTHR45036">
    <property type="entry name" value="METHYLTRANSFERASE LIKE 7B"/>
    <property type="match status" value="1"/>
</dbReference>
<protein>
    <submittedName>
        <fullName evidence="2">Class I SAM-dependent methyltransferase</fullName>
    </submittedName>
</protein>
<reference evidence="2" key="1">
    <citation type="submission" date="2020-11" db="EMBL/GenBank/DDBJ databases">
        <title>Nocardioides cynanchi sp. nov., isolated from soil of rhizosphere of Cynanchum wilfordii.</title>
        <authorList>
            <person name="Lee J.-S."/>
            <person name="Suh M.K."/>
            <person name="Kim J.-S."/>
        </authorList>
    </citation>
    <scope>NUCLEOTIDE SEQUENCE</scope>
    <source>
        <strain evidence="2">KCTC 19276</strain>
    </source>
</reference>
<dbReference type="Pfam" id="PF08241">
    <property type="entry name" value="Methyltransf_11"/>
    <property type="match status" value="1"/>
</dbReference>
<dbReference type="AlphaFoldDB" id="A0A930VTA6"/>
<evidence type="ECO:0000313" key="3">
    <source>
        <dbReference type="Proteomes" id="UP000660668"/>
    </source>
</evidence>
<dbReference type="EMBL" id="JADKPO010000044">
    <property type="protein sequence ID" value="MBF4770287.1"/>
    <property type="molecule type" value="Genomic_DNA"/>
</dbReference>
<gene>
    <name evidence="2" type="ORF">ISU10_21140</name>
</gene>
<name>A0A930VTA6_9ACTN</name>
<dbReference type="Proteomes" id="UP000660668">
    <property type="component" value="Unassembled WGS sequence"/>
</dbReference>
<proteinExistence type="predicted"/>
<evidence type="ECO:0000259" key="1">
    <source>
        <dbReference type="Pfam" id="PF08241"/>
    </source>
</evidence>
<dbReference type="GO" id="GO:0032259">
    <property type="term" value="P:methylation"/>
    <property type="evidence" value="ECO:0007669"/>
    <property type="project" value="UniProtKB-KW"/>
</dbReference>
<evidence type="ECO:0000313" key="2">
    <source>
        <dbReference type="EMBL" id="MBF4770287.1"/>
    </source>
</evidence>
<keyword evidence="2" id="KW-0808">Transferase</keyword>
<dbReference type="SUPFAM" id="SSF53335">
    <property type="entry name" value="S-adenosyl-L-methionine-dependent methyltransferases"/>
    <property type="match status" value="1"/>
</dbReference>
<dbReference type="Gene3D" id="3.40.50.150">
    <property type="entry name" value="Vaccinia Virus protein VP39"/>
    <property type="match status" value="1"/>
</dbReference>
<comment type="caution">
    <text evidence="2">The sequence shown here is derived from an EMBL/GenBank/DDBJ whole genome shotgun (WGS) entry which is preliminary data.</text>
</comment>
<dbReference type="CDD" id="cd02440">
    <property type="entry name" value="AdoMet_MTases"/>
    <property type="match status" value="1"/>
</dbReference>
<dbReference type="GO" id="GO:0008757">
    <property type="term" value="F:S-adenosylmethionine-dependent methyltransferase activity"/>
    <property type="evidence" value="ECO:0007669"/>
    <property type="project" value="InterPro"/>
</dbReference>
<dbReference type="InterPro" id="IPR052356">
    <property type="entry name" value="Thiol_S-MT"/>
</dbReference>
<accession>A0A930VTA6</accession>
<feature type="domain" description="Methyltransferase type 11" evidence="1">
    <location>
        <begin position="42"/>
        <end position="136"/>
    </location>
</feature>